<dbReference type="PANTHER" id="PTHR37306">
    <property type="entry name" value="COLICIN V PRODUCTION PROTEIN"/>
    <property type="match status" value="1"/>
</dbReference>
<feature type="transmembrane region" description="Helical" evidence="5">
    <location>
        <begin position="31"/>
        <end position="52"/>
    </location>
</feature>
<gene>
    <name evidence="6" type="ORF">ICT70_08125</name>
</gene>
<accession>A0A8J6QY58</accession>
<protein>
    <submittedName>
        <fullName evidence="6">CvpA family protein</fullName>
    </submittedName>
</protein>
<dbReference type="InterPro" id="IPR003825">
    <property type="entry name" value="Colicin-V_CvpA"/>
</dbReference>
<evidence type="ECO:0000313" key="6">
    <source>
        <dbReference type="EMBL" id="MBD1400632.1"/>
    </source>
</evidence>
<evidence type="ECO:0000256" key="3">
    <source>
        <dbReference type="ARBA" id="ARBA00022989"/>
    </source>
</evidence>
<reference evidence="6" key="1">
    <citation type="submission" date="2020-09" db="EMBL/GenBank/DDBJ databases">
        <title>Pelobacter alkaliphilus sp. nov., a novel anaerobic arsenate-reducing bacterium from terrestrial mud volcano.</title>
        <authorList>
            <person name="Khomyakova M.A."/>
            <person name="Merkel A.Y."/>
            <person name="Slobodkin A.I."/>
        </authorList>
    </citation>
    <scope>NUCLEOTIDE SEQUENCE</scope>
    <source>
        <strain evidence="6">M08fum</strain>
    </source>
</reference>
<dbReference type="EMBL" id="JACWUN010000008">
    <property type="protein sequence ID" value="MBD1400632.1"/>
    <property type="molecule type" value="Genomic_DNA"/>
</dbReference>
<sequence>MGLVDILILVVLAVFLIKGLLRGLLKEICSLLGLVLGGVFAFTFHVPLAQFLQDSAGLPGAVSMWAAFLAIFLGIVIVFAVLGFVLHRFVKIILLGGVNRLAGGVFGLIQAVVILAMLILAMGSQPAPAMARQWIGASHLAPPFATLGETLLDEGQALMGRSSGR</sequence>
<comment type="subcellular location">
    <subcellularLocation>
        <location evidence="1">Membrane</location>
        <topology evidence="1">Multi-pass membrane protein</topology>
    </subcellularLocation>
</comment>
<evidence type="ECO:0000256" key="4">
    <source>
        <dbReference type="ARBA" id="ARBA00023136"/>
    </source>
</evidence>
<dbReference type="GO" id="GO:0016020">
    <property type="term" value="C:membrane"/>
    <property type="evidence" value="ECO:0007669"/>
    <property type="project" value="UniProtKB-SubCell"/>
</dbReference>
<feature type="transmembrane region" description="Helical" evidence="5">
    <location>
        <begin position="6"/>
        <end position="24"/>
    </location>
</feature>
<name>A0A8J6QY58_9BACT</name>
<keyword evidence="3 5" id="KW-1133">Transmembrane helix</keyword>
<evidence type="ECO:0000256" key="2">
    <source>
        <dbReference type="ARBA" id="ARBA00022692"/>
    </source>
</evidence>
<organism evidence="6 7">
    <name type="scientific">Pelovirga terrestris</name>
    <dbReference type="NCBI Taxonomy" id="2771352"/>
    <lineage>
        <taxon>Bacteria</taxon>
        <taxon>Pseudomonadati</taxon>
        <taxon>Thermodesulfobacteriota</taxon>
        <taxon>Desulfuromonadia</taxon>
        <taxon>Geobacterales</taxon>
        <taxon>Geobacteraceae</taxon>
        <taxon>Pelovirga</taxon>
    </lineage>
</organism>
<feature type="transmembrane region" description="Helical" evidence="5">
    <location>
        <begin position="64"/>
        <end position="86"/>
    </location>
</feature>
<evidence type="ECO:0000256" key="5">
    <source>
        <dbReference type="SAM" id="Phobius"/>
    </source>
</evidence>
<keyword evidence="4 5" id="KW-0472">Membrane</keyword>
<dbReference type="RefSeq" id="WP_191155384.1">
    <property type="nucleotide sequence ID" value="NZ_JACWUN010000008.1"/>
</dbReference>
<dbReference type="Proteomes" id="UP000632828">
    <property type="component" value="Unassembled WGS sequence"/>
</dbReference>
<keyword evidence="2 5" id="KW-0812">Transmembrane</keyword>
<proteinExistence type="predicted"/>
<dbReference type="Pfam" id="PF02674">
    <property type="entry name" value="Colicin_V"/>
    <property type="match status" value="1"/>
</dbReference>
<dbReference type="AlphaFoldDB" id="A0A8J6QY58"/>
<evidence type="ECO:0000256" key="1">
    <source>
        <dbReference type="ARBA" id="ARBA00004141"/>
    </source>
</evidence>
<evidence type="ECO:0000313" key="7">
    <source>
        <dbReference type="Proteomes" id="UP000632828"/>
    </source>
</evidence>
<keyword evidence="7" id="KW-1185">Reference proteome</keyword>
<comment type="caution">
    <text evidence="6">The sequence shown here is derived from an EMBL/GenBank/DDBJ whole genome shotgun (WGS) entry which is preliminary data.</text>
</comment>
<feature type="transmembrane region" description="Helical" evidence="5">
    <location>
        <begin position="98"/>
        <end position="122"/>
    </location>
</feature>
<dbReference type="PANTHER" id="PTHR37306:SF1">
    <property type="entry name" value="COLICIN V PRODUCTION PROTEIN"/>
    <property type="match status" value="1"/>
</dbReference>
<dbReference type="GO" id="GO:0009403">
    <property type="term" value="P:toxin biosynthetic process"/>
    <property type="evidence" value="ECO:0007669"/>
    <property type="project" value="InterPro"/>
</dbReference>